<dbReference type="GO" id="GO:0009007">
    <property type="term" value="F:site-specific DNA-methyltransferase (adenine-specific) activity"/>
    <property type="evidence" value="ECO:0007669"/>
    <property type="project" value="UniProtKB-EC"/>
</dbReference>
<reference evidence="8 9" key="1">
    <citation type="submission" date="2016-11" db="EMBL/GenBank/DDBJ databases">
        <authorList>
            <person name="Jaros S."/>
            <person name="Januszkiewicz K."/>
            <person name="Wedrychowicz H."/>
        </authorList>
    </citation>
    <scope>NUCLEOTIDE SEQUENCE [LARGE SCALE GENOMIC DNA]</scope>
    <source>
        <strain evidence="8 9">DSM 46144</strain>
    </source>
</reference>
<dbReference type="EC" id="2.1.1.72" evidence="1"/>
<dbReference type="RefSeq" id="WP_073254482.1">
    <property type="nucleotide sequence ID" value="NZ_FRCS01000002.1"/>
</dbReference>
<dbReference type="InterPro" id="IPR046820">
    <property type="entry name" value="MmeI_TRD"/>
</dbReference>
<evidence type="ECO:0000256" key="1">
    <source>
        <dbReference type="ARBA" id="ARBA00011900"/>
    </source>
</evidence>
<dbReference type="OrthoDB" id="4280289at2"/>
<dbReference type="STRING" id="134849.SAMN05443668_102574"/>
<dbReference type="SUPFAM" id="SSF53335">
    <property type="entry name" value="S-adenosyl-L-methionine-dependent methyltransferases"/>
    <property type="match status" value="1"/>
</dbReference>
<dbReference type="Pfam" id="PF20466">
    <property type="entry name" value="MmeI_TRD"/>
    <property type="match status" value="1"/>
</dbReference>
<dbReference type="Pfam" id="PF20473">
    <property type="entry name" value="MmeI_Mtase"/>
    <property type="match status" value="1"/>
</dbReference>
<evidence type="ECO:0000256" key="4">
    <source>
        <dbReference type="ARBA" id="ARBA00047942"/>
    </source>
</evidence>
<dbReference type="EMBL" id="FRCS01000002">
    <property type="protein sequence ID" value="SHN02027.1"/>
    <property type="molecule type" value="Genomic_DNA"/>
</dbReference>
<feature type="domain" description="MmeI-like C-terminal" evidence="6">
    <location>
        <begin position="524"/>
        <end position="599"/>
    </location>
</feature>
<feature type="domain" description="MmeI-like target recognition" evidence="5">
    <location>
        <begin position="320"/>
        <end position="523"/>
    </location>
</feature>
<evidence type="ECO:0000256" key="2">
    <source>
        <dbReference type="ARBA" id="ARBA00022603"/>
    </source>
</evidence>
<keyword evidence="2" id="KW-0489">Methyltransferase</keyword>
<comment type="catalytic activity">
    <reaction evidence="4">
        <text>a 2'-deoxyadenosine in DNA + S-adenosyl-L-methionine = an N(6)-methyl-2'-deoxyadenosine in DNA + S-adenosyl-L-homocysteine + H(+)</text>
        <dbReference type="Rhea" id="RHEA:15197"/>
        <dbReference type="Rhea" id="RHEA-COMP:12418"/>
        <dbReference type="Rhea" id="RHEA-COMP:12419"/>
        <dbReference type="ChEBI" id="CHEBI:15378"/>
        <dbReference type="ChEBI" id="CHEBI:57856"/>
        <dbReference type="ChEBI" id="CHEBI:59789"/>
        <dbReference type="ChEBI" id="CHEBI:90615"/>
        <dbReference type="ChEBI" id="CHEBI:90616"/>
        <dbReference type="EC" id="2.1.1.72"/>
    </reaction>
</comment>
<sequence>MDPFAIGEAYQAGRDAKARRAFGEHYTSEAVVLRTLEPLFLGALRSAVASASDPRQLHAVRQRVASVRFLDPACGCGNFLVVAYRELRRLEHEVLVRLRTAGQPHVQLANFYGIELDAHAADLAAAALELAERQCDLEFAERVGAAPERATNKSSATIVVGNALTIDWTSVCPPSSAVIVAGNPPFRGPKERSAAQSADLRAAWGPRYSGLLDYVTGWHAKAASYCVGDWAFVSTNSIVQGQAVPTLFGAMVDAGWRIKFAHRTFTWSVPPPSLPAAPGRRTAAVHCVVVGFTQDPTVQPVLIENDRASPVPTINAYLVDGPDILVTPRRTPLSPDLPAVQAGSKAVDWGFLTVSPAEFPDVAADPIAARYLRPYRGGDELINNLARWCFWFEGASLESLYQSPLLARRLAEVRARRLASPKAATRAAAATPHLFHERRQPSVPYLAIPQTFTENRPYATAGHLSPDVIASIKLFTSPDPDGFLFGIISSSMFMTWQKTVGGRMKSDPSFTNTVVWNTLPLPAVNPATRRAIAEAGRAVLATRDPAVPLAALYSPDPMSPALGAAHDSLDALVDALFAAGQPGRHTRQHTLFLRYAELVGEHPRASLIGS</sequence>
<dbReference type="Proteomes" id="UP000184440">
    <property type="component" value="Unassembled WGS sequence"/>
</dbReference>
<dbReference type="GO" id="GO:0032259">
    <property type="term" value="P:methylation"/>
    <property type="evidence" value="ECO:0007669"/>
    <property type="project" value="UniProtKB-KW"/>
</dbReference>
<organism evidence="8 9">
    <name type="scientific">Cryptosporangium aurantiacum</name>
    <dbReference type="NCBI Taxonomy" id="134849"/>
    <lineage>
        <taxon>Bacteria</taxon>
        <taxon>Bacillati</taxon>
        <taxon>Actinomycetota</taxon>
        <taxon>Actinomycetes</taxon>
        <taxon>Cryptosporangiales</taxon>
        <taxon>Cryptosporangiaceae</taxon>
        <taxon>Cryptosporangium</taxon>
    </lineage>
</organism>
<gene>
    <name evidence="8" type="ORF">SAMN05443668_102574</name>
</gene>
<evidence type="ECO:0000256" key="3">
    <source>
        <dbReference type="ARBA" id="ARBA00022679"/>
    </source>
</evidence>
<proteinExistence type="predicted"/>
<dbReference type="InterPro" id="IPR029063">
    <property type="entry name" value="SAM-dependent_MTases_sf"/>
</dbReference>
<dbReference type="InterPro" id="IPR050953">
    <property type="entry name" value="N4_N6_ade-DNA_methylase"/>
</dbReference>
<keyword evidence="3" id="KW-0808">Transferase</keyword>
<dbReference type="PANTHER" id="PTHR33841">
    <property type="entry name" value="DNA METHYLTRANSFERASE YEEA-RELATED"/>
    <property type="match status" value="1"/>
</dbReference>
<evidence type="ECO:0000259" key="7">
    <source>
        <dbReference type="Pfam" id="PF20473"/>
    </source>
</evidence>
<keyword evidence="9" id="KW-1185">Reference proteome</keyword>
<feature type="domain" description="MmeI-like DNA-methyltransferase" evidence="7">
    <location>
        <begin position="52"/>
        <end position="296"/>
    </location>
</feature>
<evidence type="ECO:0000259" key="6">
    <source>
        <dbReference type="Pfam" id="PF20467"/>
    </source>
</evidence>
<dbReference type="AlphaFoldDB" id="A0A1M7NFK2"/>
<dbReference type="Pfam" id="PF20467">
    <property type="entry name" value="MmeI_C"/>
    <property type="match status" value="1"/>
</dbReference>
<dbReference type="PANTHER" id="PTHR33841:SF1">
    <property type="entry name" value="DNA METHYLTRANSFERASE A"/>
    <property type="match status" value="1"/>
</dbReference>
<protein>
    <recommendedName>
        <fullName evidence="1">site-specific DNA-methyltransferase (adenine-specific)</fullName>
        <ecNumber evidence="1">2.1.1.72</ecNumber>
    </recommendedName>
</protein>
<dbReference type="Gene3D" id="3.40.50.150">
    <property type="entry name" value="Vaccinia Virus protein VP39"/>
    <property type="match status" value="1"/>
</dbReference>
<dbReference type="InterPro" id="IPR046818">
    <property type="entry name" value="MmeI_C"/>
</dbReference>
<dbReference type="InterPro" id="IPR046816">
    <property type="entry name" value="MmeI_Mtase"/>
</dbReference>
<name>A0A1M7NFK2_9ACTN</name>
<accession>A0A1M7NFK2</accession>
<evidence type="ECO:0000259" key="5">
    <source>
        <dbReference type="Pfam" id="PF20466"/>
    </source>
</evidence>
<evidence type="ECO:0000313" key="8">
    <source>
        <dbReference type="EMBL" id="SHN02027.1"/>
    </source>
</evidence>
<evidence type="ECO:0000313" key="9">
    <source>
        <dbReference type="Proteomes" id="UP000184440"/>
    </source>
</evidence>